<comment type="subcellular location">
    <subcellularLocation>
        <location evidence="1">Membrane</location>
        <topology evidence="1">Multi-pass membrane protein</topology>
    </subcellularLocation>
</comment>
<dbReference type="PANTHER" id="PTHR48020">
    <property type="entry name" value="PROTON MYO-INOSITOL COTRANSPORTER"/>
    <property type="match status" value="1"/>
</dbReference>
<dbReference type="AlphaFoldDB" id="D5ENP7"/>
<feature type="transmembrane region" description="Helical" evidence="8">
    <location>
        <begin position="51"/>
        <end position="71"/>
    </location>
</feature>
<evidence type="ECO:0000256" key="4">
    <source>
        <dbReference type="ARBA" id="ARBA00022692"/>
    </source>
</evidence>
<evidence type="ECO:0000256" key="8">
    <source>
        <dbReference type="SAM" id="Phobius"/>
    </source>
</evidence>
<name>D5ENP7_CORAD</name>
<dbReference type="InterPro" id="IPR036259">
    <property type="entry name" value="MFS_trans_sf"/>
</dbReference>
<dbReference type="Gene3D" id="1.20.1250.20">
    <property type="entry name" value="MFS general substrate transporter like domains"/>
    <property type="match status" value="1"/>
</dbReference>
<dbReference type="SUPFAM" id="SSF103473">
    <property type="entry name" value="MFS general substrate transporter"/>
    <property type="match status" value="1"/>
</dbReference>
<evidence type="ECO:0000313" key="10">
    <source>
        <dbReference type="EMBL" id="ADE53556.1"/>
    </source>
</evidence>
<dbReference type="Proteomes" id="UP000000925">
    <property type="component" value="Chromosome"/>
</dbReference>
<dbReference type="RefSeq" id="WP_013042281.1">
    <property type="nucleotide sequence ID" value="NC_014008.1"/>
</dbReference>
<keyword evidence="6 8" id="KW-0472">Membrane</keyword>
<feature type="transmembrane region" description="Helical" evidence="8">
    <location>
        <begin position="137"/>
        <end position="163"/>
    </location>
</feature>
<dbReference type="KEGG" id="caa:Caka_0531"/>
<reference evidence="10 11" key="1">
    <citation type="journal article" date="2010" name="Stand. Genomic Sci.">
        <title>Complete genome sequence of Coraliomargarita akajimensis type strain (04OKA010-24).</title>
        <authorList>
            <person name="Mavromatis K."/>
            <person name="Abt B."/>
            <person name="Brambilla E."/>
            <person name="Lapidus A."/>
            <person name="Copeland A."/>
            <person name="Deshpande S."/>
            <person name="Nolan M."/>
            <person name="Lucas S."/>
            <person name="Tice H."/>
            <person name="Cheng J.F."/>
            <person name="Han C."/>
            <person name="Detter J.C."/>
            <person name="Woyke T."/>
            <person name="Goodwin L."/>
            <person name="Pitluck S."/>
            <person name="Held B."/>
            <person name="Brettin T."/>
            <person name="Tapia R."/>
            <person name="Ivanova N."/>
            <person name="Mikhailova N."/>
            <person name="Pati A."/>
            <person name="Liolios K."/>
            <person name="Chen A."/>
            <person name="Palaniappan K."/>
            <person name="Land M."/>
            <person name="Hauser L."/>
            <person name="Chang Y.J."/>
            <person name="Jeffries C.D."/>
            <person name="Rohde M."/>
            <person name="Goker M."/>
            <person name="Bristow J."/>
            <person name="Eisen J.A."/>
            <person name="Markowitz V."/>
            <person name="Hugenholtz P."/>
            <person name="Klenk H.P."/>
            <person name="Kyrpides N.C."/>
        </authorList>
    </citation>
    <scope>NUCLEOTIDE SEQUENCE [LARGE SCALE GENOMIC DNA]</scope>
    <source>
        <strain evidence="11">DSM 45221 / IAM 15411 / JCM 23193 / KCTC 12865</strain>
    </source>
</reference>
<feature type="transmembrane region" description="Helical" evidence="8">
    <location>
        <begin position="426"/>
        <end position="445"/>
    </location>
</feature>
<proteinExistence type="inferred from homology"/>
<evidence type="ECO:0000256" key="6">
    <source>
        <dbReference type="ARBA" id="ARBA00023136"/>
    </source>
</evidence>
<feature type="transmembrane region" description="Helical" evidence="8">
    <location>
        <begin position="357"/>
        <end position="383"/>
    </location>
</feature>
<feature type="transmembrane region" description="Helical" evidence="8">
    <location>
        <begin position="9"/>
        <end position="31"/>
    </location>
</feature>
<evidence type="ECO:0000256" key="2">
    <source>
        <dbReference type="ARBA" id="ARBA00010992"/>
    </source>
</evidence>
<dbReference type="GO" id="GO:0022857">
    <property type="term" value="F:transmembrane transporter activity"/>
    <property type="evidence" value="ECO:0007669"/>
    <property type="project" value="InterPro"/>
</dbReference>
<dbReference type="Pfam" id="PF00083">
    <property type="entry name" value="Sugar_tr"/>
    <property type="match status" value="1"/>
</dbReference>
<organism evidence="10 11">
    <name type="scientific">Coraliomargarita akajimensis (strain DSM 45221 / IAM 15411 / JCM 23193 / KCTC 12865 / 04OKA010-24)</name>
    <dbReference type="NCBI Taxonomy" id="583355"/>
    <lineage>
        <taxon>Bacteria</taxon>
        <taxon>Pseudomonadati</taxon>
        <taxon>Verrucomicrobiota</taxon>
        <taxon>Opitutia</taxon>
        <taxon>Puniceicoccales</taxon>
        <taxon>Coraliomargaritaceae</taxon>
        <taxon>Coraliomargarita</taxon>
    </lineage>
</organism>
<evidence type="ECO:0000259" key="9">
    <source>
        <dbReference type="PROSITE" id="PS50850"/>
    </source>
</evidence>
<dbReference type="InterPro" id="IPR020846">
    <property type="entry name" value="MFS_dom"/>
</dbReference>
<evidence type="ECO:0000256" key="7">
    <source>
        <dbReference type="RuleBase" id="RU003346"/>
    </source>
</evidence>
<dbReference type="GO" id="GO:0016020">
    <property type="term" value="C:membrane"/>
    <property type="evidence" value="ECO:0007669"/>
    <property type="project" value="UniProtKB-SubCell"/>
</dbReference>
<gene>
    <name evidence="10" type="ordered locus">Caka_0531</name>
</gene>
<dbReference type="PRINTS" id="PR00171">
    <property type="entry name" value="SUGRTRNSPORT"/>
</dbReference>
<protein>
    <submittedName>
        <fullName evidence="10">Sugar transporter</fullName>
    </submittedName>
</protein>
<comment type="similarity">
    <text evidence="2 7">Belongs to the major facilitator superfamily. Sugar transporter (TC 2.A.1.1) family.</text>
</comment>
<dbReference type="InterPro" id="IPR005829">
    <property type="entry name" value="Sugar_transporter_CS"/>
</dbReference>
<dbReference type="InterPro" id="IPR003663">
    <property type="entry name" value="Sugar/inositol_transpt"/>
</dbReference>
<dbReference type="STRING" id="583355.Caka_0531"/>
<evidence type="ECO:0000256" key="1">
    <source>
        <dbReference type="ARBA" id="ARBA00004141"/>
    </source>
</evidence>
<dbReference type="InterPro" id="IPR005828">
    <property type="entry name" value="MFS_sugar_transport-like"/>
</dbReference>
<keyword evidence="5 8" id="KW-1133">Transmembrane helix</keyword>
<dbReference type="InterPro" id="IPR050814">
    <property type="entry name" value="Myo-inositol_Transporter"/>
</dbReference>
<feature type="transmembrane region" description="Helical" evidence="8">
    <location>
        <begin position="104"/>
        <end position="125"/>
    </location>
</feature>
<accession>D5ENP7</accession>
<dbReference type="NCBIfam" id="TIGR00879">
    <property type="entry name" value="SP"/>
    <property type="match status" value="1"/>
</dbReference>
<sequence>MKFTKETSYLWFICLIAGAGGILFGYDAVVISGTKNQVQELFNLSPAQTGFYFSCALIGCAIGSFSAGFIADRFGRKSLVILSSVMIFISAVWCAAAPDPLNLNLARILGGVGIGAATMICPLYISEVAPEEHRGRLVTLYQFTITIGLLACVLVNWGIFSYSDANAENTMLPSWWNLIAVDQYWRGMYVAEAIPSILFLCCAIFLPETPRWLAKNGKREQALEVLTKINGEKRAKEIEAEIEETLSDESDVRLRDLFTVKLRKPLLYSVLICFFAEACGAAAMFYYGPTILEDAGFGLGAALGGFGTIALVNLVATIGALKFMDTLGRKKLLLIGSLGGMLSMIAVGLLFQQGNTGWPIVIAVNAFIAFFAMALGPVKFVFISEVFPNKIRGKAISFASLSIWIPSAIVTQLFPIMRDTMAAHNIFYVFAAILLVYLPIIHFILPETKGRTIEELERTFMNE</sequence>
<feature type="transmembrane region" description="Helical" evidence="8">
    <location>
        <begin position="78"/>
        <end position="98"/>
    </location>
</feature>
<dbReference type="PROSITE" id="PS00216">
    <property type="entry name" value="SUGAR_TRANSPORT_1"/>
    <property type="match status" value="1"/>
</dbReference>
<feature type="transmembrane region" description="Helical" evidence="8">
    <location>
        <begin position="266"/>
        <end position="287"/>
    </location>
</feature>
<dbReference type="eggNOG" id="COG2814">
    <property type="taxonomic scope" value="Bacteria"/>
</dbReference>
<evidence type="ECO:0000256" key="3">
    <source>
        <dbReference type="ARBA" id="ARBA00022448"/>
    </source>
</evidence>
<dbReference type="PROSITE" id="PS00217">
    <property type="entry name" value="SUGAR_TRANSPORT_2"/>
    <property type="match status" value="1"/>
</dbReference>
<evidence type="ECO:0000313" key="11">
    <source>
        <dbReference type="Proteomes" id="UP000000925"/>
    </source>
</evidence>
<dbReference type="PANTHER" id="PTHR48020:SF12">
    <property type="entry name" value="PROTON MYO-INOSITOL COTRANSPORTER"/>
    <property type="match status" value="1"/>
</dbReference>
<feature type="transmembrane region" description="Helical" evidence="8">
    <location>
        <begin position="395"/>
        <end position="414"/>
    </location>
</feature>
<feature type="transmembrane region" description="Helical" evidence="8">
    <location>
        <begin position="299"/>
        <end position="320"/>
    </location>
</feature>
<dbReference type="HOGENOM" id="CLU_001265_30_5_0"/>
<dbReference type="OrthoDB" id="9783823at2"/>
<feature type="domain" description="Major facilitator superfamily (MFS) profile" evidence="9">
    <location>
        <begin position="13"/>
        <end position="449"/>
    </location>
</feature>
<keyword evidence="10" id="KW-0762">Sugar transport</keyword>
<dbReference type="EMBL" id="CP001998">
    <property type="protein sequence ID" value="ADE53556.1"/>
    <property type="molecule type" value="Genomic_DNA"/>
</dbReference>
<keyword evidence="4 8" id="KW-0812">Transmembrane</keyword>
<evidence type="ECO:0000256" key="5">
    <source>
        <dbReference type="ARBA" id="ARBA00022989"/>
    </source>
</evidence>
<keyword evidence="3 7" id="KW-0813">Transport</keyword>
<feature type="transmembrane region" description="Helical" evidence="8">
    <location>
        <begin position="332"/>
        <end position="351"/>
    </location>
</feature>
<dbReference type="PROSITE" id="PS50850">
    <property type="entry name" value="MFS"/>
    <property type="match status" value="1"/>
</dbReference>
<feature type="transmembrane region" description="Helical" evidence="8">
    <location>
        <begin position="183"/>
        <end position="206"/>
    </location>
</feature>
<keyword evidence="11" id="KW-1185">Reference proteome</keyword>